<comment type="caution">
    <text evidence="7">The sequence shown here is derived from an EMBL/GenBank/DDBJ whole genome shotgun (WGS) entry which is preliminary data.</text>
</comment>
<dbReference type="Pfam" id="PF26523">
    <property type="entry name" value="Trm732_C"/>
    <property type="match status" value="1"/>
</dbReference>
<evidence type="ECO:0000259" key="4">
    <source>
        <dbReference type="Pfam" id="PF10350"/>
    </source>
</evidence>
<dbReference type="OMA" id="DISHISW"/>
<evidence type="ECO:0000313" key="7">
    <source>
        <dbReference type="EMBL" id="EPS44320.1"/>
    </source>
</evidence>
<evidence type="ECO:0000256" key="2">
    <source>
        <dbReference type="ARBA" id="ARBA00022694"/>
    </source>
</evidence>
<gene>
    <name evidence="7" type="ORF">H072_1688</name>
</gene>
<feature type="region of interest" description="Disordered" evidence="3">
    <location>
        <begin position="697"/>
        <end position="717"/>
    </location>
</feature>
<reference evidence="8" key="2">
    <citation type="submission" date="2013-04" db="EMBL/GenBank/DDBJ databases">
        <title>Genomic mechanisms accounting for the adaptation to parasitism in nematode-trapping fungi.</title>
        <authorList>
            <person name="Ahren D.G."/>
        </authorList>
    </citation>
    <scope>NUCLEOTIDE SEQUENCE [LARGE SCALE GENOMIC DNA]</scope>
    <source>
        <strain evidence="8">CBS 200.50</strain>
    </source>
</reference>
<name>S8AN30_DACHA</name>
<dbReference type="InterPro" id="IPR056842">
    <property type="entry name" value="THADA-like_TPR_C"/>
</dbReference>
<dbReference type="InterPro" id="IPR056843">
    <property type="entry name" value="THADA-like_TPR"/>
</dbReference>
<keyword evidence="8" id="KW-1185">Reference proteome</keyword>
<keyword evidence="2" id="KW-0819">tRNA processing</keyword>
<evidence type="ECO:0000259" key="5">
    <source>
        <dbReference type="Pfam" id="PF25150"/>
    </source>
</evidence>
<protein>
    <submittedName>
        <fullName evidence="7">Uncharacterized protein</fullName>
    </submittedName>
</protein>
<dbReference type="STRING" id="1284197.S8AN30"/>
<proteinExistence type="inferred from homology"/>
<dbReference type="GO" id="GO:0005829">
    <property type="term" value="C:cytosol"/>
    <property type="evidence" value="ECO:0007669"/>
    <property type="project" value="TreeGrafter"/>
</dbReference>
<dbReference type="Pfam" id="PF10350">
    <property type="entry name" value="DUF2428"/>
    <property type="match status" value="1"/>
</dbReference>
<evidence type="ECO:0000313" key="8">
    <source>
        <dbReference type="Proteomes" id="UP000015100"/>
    </source>
</evidence>
<dbReference type="GO" id="GO:0030488">
    <property type="term" value="P:tRNA methylation"/>
    <property type="evidence" value="ECO:0007669"/>
    <property type="project" value="TreeGrafter"/>
</dbReference>
<dbReference type="HOGENOM" id="CLU_001011_2_0_1"/>
<dbReference type="PANTHER" id="PTHR14387:SF0">
    <property type="entry name" value="DUF2428 DOMAIN-CONTAINING PROTEIN"/>
    <property type="match status" value="1"/>
</dbReference>
<dbReference type="Pfam" id="PF25150">
    <property type="entry name" value="TPR_Trm732"/>
    <property type="match status" value="1"/>
</dbReference>
<feature type="domain" description="tRNA (32-2'-O)-methyltransferase regulator THADA-like C-terminal TPR repeats region" evidence="6">
    <location>
        <begin position="923"/>
        <end position="1076"/>
    </location>
</feature>
<dbReference type="PANTHER" id="PTHR14387">
    <property type="entry name" value="THADA/DEATH RECEPTOR INTERACTING PROTEIN"/>
    <property type="match status" value="1"/>
</dbReference>
<organism evidence="7 8">
    <name type="scientific">Dactylellina haptotyla (strain CBS 200.50)</name>
    <name type="common">Nematode-trapping fungus</name>
    <name type="synonym">Monacrosporium haptotylum</name>
    <dbReference type="NCBI Taxonomy" id="1284197"/>
    <lineage>
        <taxon>Eukaryota</taxon>
        <taxon>Fungi</taxon>
        <taxon>Dikarya</taxon>
        <taxon>Ascomycota</taxon>
        <taxon>Pezizomycotina</taxon>
        <taxon>Orbiliomycetes</taxon>
        <taxon>Orbiliales</taxon>
        <taxon>Orbiliaceae</taxon>
        <taxon>Dactylellina</taxon>
    </lineage>
</organism>
<evidence type="ECO:0000256" key="1">
    <source>
        <dbReference type="ARBA" id="ARBA00010409"/>
    </source>
</evidence>
<dbReference type="Proteomes" id="UP000015100">
    <property type="component" value="Unassembled WGS sequence"/>
</dbReference>
<sequence>MESLELIESILAQHQALSSIISSDDLLSIRDKLIKFDIKNPDIDRIQATRHLASWVEPLLITGSNPKIESDHRVCAIDALSIVFGRLGGIIKTASSEVEKLQSIDEGEGYRCVSIFRDYFDQAPPPLLKSLKDCLTAFVAVGKETWGAEQQRNISVSIAREVFGSYNHSAFRKGDLYLLEFLIKKRWLPSKLLFAKEGVLPVVNLESTLRSMSNRTLAPGIGRLLGSLLRRLQDELAEEVESEVLKKTWLEYFQEDLANALFSTDEQLGVNTQLYVIPSLFHIEREGLSLFMQYLFEASKDSKDSHNSLAIIGCLKTGKESGWLTESQVDEYATFFGGYHALLGNPHGLIRSQALRLMLISSSTAAPLSSTYIEILRGNLDYFFAESEPQVRNEIYSAFRVLLERLVASSYALNKRLHSLEGRPKGLDADAAAENEHQSIKLQLSEQKSFIIWFLRSLLPSQLHPNASYQRVILALKVYSFWLPQLDRDTSSPRGGSDLTSDVRKSKKKQVDREHIVLPFDPEIDYSILLRLLVERIIDPYDDIRALAAGLIKELPQSTALPWPHILQRAQKLIEHSGRPGQSNGLSRILEVLHDLSSKDSNVAREVWESYDSSAANKSIVDLAFMLLDREPNSQCENNLRSQIDNSVLGALALIYKRNDATGLFDSHEENQNTLDVVLRLTRKIWSQEREILCNESPEGRGLVSGEDSDDEEEDQLNSQGFLSHSWRVVSEASSLLGAIVKYTPSAYTEATKRDEFLRDSGDLLIEQLTSIRHRGSLSSIFPALTSICFQCLVSTSKDVQELPKVWINKLLSVVSSSGKLITRRSAGLPMAIGAILISEIQAKSKQRGFIKYVFQSLQDTIDARPKFTDTGNDHLELPQVHALNCMRFLFMDSQLAFEIDAYVASSLRMAFACFKSDIWAVRNCGIMLYTAIVSRIFPRDGSSRNFNSRRFFQRYSGIDAVFLKPLSDGFQDLSDHRLVEAVYPALDVISRLSFVNDIKSQNEAITPSEEFKNLILRYLGCKIWKIREAAAKSILAFTTSEAEALALMEDFLSWNNESEQRENNLIHGGLCAAREIYEQRLVGVNDEIQKSAIILILKTSELYLGEDAKVSPVNQAFFLQLSGIVFGNEVELLHTAAVPFCRRTLLEARGSPSKGFARSLLQKEIARIMAAACPDISVGFLSFNDPEYGVSLSEALFNTEKPVDLHRKLELDTIEAGADTSFAVLHHILNHHDWEPYRVAAANILLLSSRQENLESEPLMLIASRGPTEPLRESALILTGKSLASLTDDKLVELNLDSIQSWIKELLKNIQDEMPYSSRMAALRSIEAYFGVSRTSASRETTEHLPLPVSIIIQKLLNDDDDDIRALAAEIIARLLSQAGRGDYKLVTPLQAEKMLFEQYPKMGISDPATQQLLLEGILGIPLQNVEDIKQQLITANTPNTLLFKIEKQNLYRDDVRCMEYYIDLLSNPSIVVPEGETRDQLVRYVAVGMETLWEIAHEHQLLPNDEGGVSIAIGKLRTSDGIMGWTTATEEIFIFGLRVANMFKVLSKWYSSKPELVEVRRMVERFVEYGEREDVAVNSMWLGRFKEGLCMRVV</sequence>
<feature type="compositionally biased region" description="Acidic residues" evidence="3">
    <location>
        <begin position="707"/>
        <end position="716"/>
    </location>
</feature>
<feature type="domain" description="tRNA (32-2'-O)-methyltransferase regulator THADA-like TPR repeats region" evidence="5">
    <location>
        <begin position="249"/>
        <end position="545"/>
    </location>
</feature>
<dbReference type="Pfam" id="PF25151">
    <property type="entry name" value="TPR_Trm732_C"/>
    <property type="match status" value="1"/>
</dbReference>
<accession>S8AN30</accession>
<dbReference type="eggNOG" id="KOG1810">
    <property type="taxonomic scope" value="Eukaryota"/>
</dbReference>
<feature type="domain" description="DUF2428" evidence="4">
    <location>
        <begin position="675"/>
        <end position="921"/>
    </location>
</feature>
<dbReference type="OrthoDB" id="73997at2759"/>
<dbReference type="InterPro" id="IPR051954">
    <property type="entry name" value="tRNA_methyltransferase_THADA"/>
</dbReference>
<evidence type="ECO:0000256" key="3">
    <source>
        <dbReference type="SAM" id="MobiDB-lite"/>
    </source>
</evidence>
<dbReference type="EMBL" id="AQGS01000051">
    <property type="protein sequence ID" value="EPS44320.1"/>
    <property type="molecule type" value="Genomic_DNA"/>
</dbReference>
<dbReference type="InterPro" id="IPR016024">
    <property type="entry name" value="ARM-type_fold"/>
</dbReference>
<dbReference type="InterPro" id="IPR019442">
    <property type="entry name" value="THADA/TRM732_DUF2428"/>
</dbReference>
<reference evidence="7 8" key="1">
    <citation type="journal article" date="2013" name="PLoS Genet.">
        <title>Genomic mechanisms accounting for the adaptation to parasitism in nematode-trapping fungi.</title>
        <authorList>
            <person name="Meerupati T."/>
            <person name="Andersson K.M."/>
            <person name="Friman E."/>
            <person name="Kumar D."/>
            <person name="Tunlid A."/>
            <person name="Ahren D."/>
        </authorList>
    </citation>
    <scope>NUCLEOTIDE SEQUENCE [LARGE SCALE GENOMIC DNA]</scope>
    <source>
        <strain evidence="7 8">CBS 200.50</strain>
    </source>
</reference>
<comment type="similarity">
    <text evidence="1">Belongs to the THADA family.</text>
</comment>
<dbReference type="SUPFAM" id="SSF48371">
    <property type="entry name" value="ARM repeat"/>
    <property type="match status" value="1"/>
</dbReference>
<evidence type="ECO:0000259" key="6">
    <source>
        <dbReference type="Pfam" id="PF25151"/>
    </source>
</evidence>